<feature type="compositionally biased region" description="Basic and acidic residues" evidence="2">
    <location>
        <begin position="134"/>
        <end position="144"/>
    </location>
</feature>
<dbReference type="AlphaFoldDB" id="A0A433D144"/>
<protein>
    <recommendedName>
        <fullName evidence="3">BCD1 alpha/beta domain-containing protein</fullName>
    </recommendedName>
</protein>
<dbReference type="GO" id="GO:0048254">
    <property type="term" value="P:snoRNA localization"/>
    <property type="evidence" value="ECO:0007669"/>
    <property type="project" value="TreeGrafter"/>
</dbReference>
<gene>
    <name evidence="4" type="ORF">BC936DRAFT_149301</name>
</gene>
<sequence length="241" mass="26995">MYVRIGCCRHKRIYWTIEWVFPESNKKNIYDHRIPSSQPLRQSLSTRLATSLDLNPYHAHGATGCFVMLKREHMPANHPPTFVDLTPYLDRALVEALRGEAVIEFPTLYVWTARPTEGVVVEEKVEIAAVKAEEKGRQEAGVEGKEEEGEAEGEEEEMEEEAEQVEQGEGEGDGNVVVVDLDLEKMLDALNNDLGGMGGEEAEESKREEVLGELGCCSIEDIEGWIEVDGFLSMVQSVEKL</sequence>
<evidence type="ECO:0000256" key="2">
    <source>
        <dbReference type="SAM" id="MobiDB-lite"/>
    </source>
</evidence>
<dbReference type="Pfam" id="PF25790">
    <property type="entry name" value="BCD1"/>
    <property type="match status" value="1"/>
</dbReference>
<feature type="non-terminal residue" evidence="4">
    <location>
        <position position="241"/>
    </location>
</feature>
<feature type="region of interest" description="Disordered" evidence="2">
    <location>
        <begin position="134"/>
        <end position="172"/>
    </location>
</feature>
<reference evidence="4 5" key="1">
    <citation type="journal article" date="2018" name="New Phytol.">
        <title>Phylogenomics of Endogonaceae and evolution of mycorrhizas within Mucoromycota.</title>
        <authorList>
            <person name="Chang Y."/>
            <person name="Desiro A."/>
            <person name="Na H."/>
            <person name="Sandor L."/>
            <person name="Lipzen A."/>
            <person name="Clum A."/>
            <person name="Barry K."/>
            <person name="Grigoriev I.V."/>
            <person name="Martin F.M."/>
            <person name="Stajich J.E."/>
            <person name="Smith M.E."/>
            <person name="Bonito G."/>
            <person name="Spatafora J.W."/>
        </authorList>
    </citation>
    <scope>NUCLEOTIDE SEQUENCE [LARGE SCALE GENOMIC DNA]</scope>
    <source>
        <strain evidence="4 5">GMNB39</strain>
    </source>
</reference>
<dbReference type="GO" id="GO:0000463">
    <property type="term" value="P:maturation of LSU-rRNA from tricistronic rRNA transcript (SSU-rRNA, 5.8S rRNA, LSU-rRNA)"/>
    <property type="evidence" value="ECO:0007669"/>
    <property type="project" value="TreeGrafter"/>
</dbReference>
<evidence type="ECO:0000256" key="1">
    <source>
        <dbReference type="ARBA" id="ARBA00022553"/>
    </source>
</evidence>
<accession>A0A433D144</accession>
<dbReference type="InterPro" id="IPR057721">
    <property type="entry name" value="BCD1_alpha/beta"/>
</dbReference>
<proteinExistence type="predicted"/>
<dbReference type="EMBL" id="RBNI01008736">
    <property type="protein sequence ID" value="RUP44554.1"/>
    <property type="molecule type" value="Genomic_DNA"/>
</dbReference>
<organism evidence="4 5">
    <name type="scientific">Jimgerdemannia flammicorona</name>
    <dbReference type="NCBI Taxonomy" id="994334"/>
    <lineage>
        <taxon>Eukaryota</taxon>
        <taxon>Fungi</taxon>
        <taxon>Fungi incertae sedis</taxon>
        <taxon>Mucoromycota</taxon>
        <taxon>Mucoromycotina</taxon>
        <taxon>Endogonomycetes</taxon>
        <taxon>Endogonales</taxon>
        <taxon>Endogonaceae</taxon>
        <taxon>Jimgerdemannia</taxon>
    </lineage>
</organism>
<dbReference type="GO" id="GO:0000492">
    <property type="term" value="P:box C/D snoRNP assembly"/>
    <property type="evidence" value="ECO:0007669"/>
    <property type="project" value="TreeGrafter"/>
</dbReference>
<feature type="domain" description="BCD1 alpha/beta" evidence="3">
    <location>
        <begin position="9"/>
        <end position="116"/>
    </location>
</feature>
<comment type="caution">
    <text evidence="4">The sequence shown here is derived from an EMBL/GenBank/DDBJ whole genome shotgun (WGS) entry which is preliminary data.</text>
</comment>
<dbReference type="PANTHER" id="PTHR13483">
    <property type="entry name" value="BOX C_D SNORNA PROTEIN 1-RELATED"/>
    <property type="match status" value="1"/>
</dbReference>
<dbReference type="Proteomes" id="UP000268093">
    <property type="component" value="Unassembled WGS sequence"/>
</dbReference>
<feature type="compositionally biased region" description="Acidic residues" evidence="2">
    <location>
        <begin position="145"/>
        <end position="172"/>
    </location>
</feature>
<evidence type="ECO:0000313" key="4">
    <source>
        <dbReference type="EMBL" id="RUP44554.1"/>
    </source>
</evidence>
<evidence type="ECO:0000259" key="3">
    <source>
        <dbReference type="Pfam" id="PF25790"/>
    </source>
</evidence>
<dbReference type="InterPro" id="IPR051639">
    <property type="entry name" value="BCD1"/>
</dbReference>
<keyword evidence="1" id="KW-0597">Phosphoprotein</keyword>
<keyword evidence="5" id="KW-1185">Reference proteome</keyword>
<dbReference type="GO" id="GO:0070761">
    <property type="term" value="C:pre-snoRNP complex"/>
    <property type="evidence" value="ECO:0007669"/>
    <property type="project" value="TreeGrafter"/>
</dbReference>
<name>A0A433D144_9FUNG</name>
<dbReference type="OrthoDB" id="272357at2759"/>
<dbReference type="PANTHER" id="PTHR13483:SF3">
    <property type="entry name" value="BOX C_D SNORNA PROTEIN 1"/>
    <property type="match status" value="1"/>
</dbReference>
<dbReference type="GO" id="GO:0005634">
    <property type="term" value="C:nucleus"/>
    <property type="evidence" value="ECO:0007669"/>
    <property type="project" value="TreeGrafter"/>
</dbReference>
<evidence type="ECO:0000313" key="5">
    <source>
        <dbReference type="Proteomes" id="UP000268093"/>
    </source>
</evidence>